<dbReference type="STRING" id="1298594.GCA_001312465_01274"/>
<proteinExistence type="predicted"/>
<dbReference type="Proteomes" id="UP000237916">
    <property type="component" value="Unassembled WGS sequence"/>
</dbReference>
<gene>
    <name evidence="1" type="ORF">VEHSUH05_01010</name>
</gene>
<accession>A0A2S7ZCQ7</accession>
<keyword evidence="2" id="KW-1185">Reference proteome</keyword>
<evidence type="ECO:0000313" key="1">
    <source>
        <dbReference type="EMBL" id="PQL21031.1"/>
    </source>
</evidence>
<sequence length="117" mass="13412">MDTMECINNNIEAQLRGERIRNLNWDKVAEHIVNHGPNIMVYAGINEDWENTCGVIYDHGEVIHNDAYATSTWGTPSIFTYVEGKNKKIDGKDGYFIYADEHIYDWTESALKVVQGE</sequence>
<name>A0A2S7ZCQ7_9FIRM</name>
<evidence type="ECO:0000313" key="2">
    <source>
        <dbReference type="Proteomes" id="UP000237916"/>
    </source>
</evidence>
<dbReference type="OrthoDB" id="2315357at2"/>
<reference evidence="1 2" key="1">
    <citation type="submission" date="2018-01" db="EMBL/GenBank/DDBJ databases">
        <title>Draft genome sequences of clinical isolates and type strains of oral Veillonella including Veillonella infantum sp., nov.</title>
        <authorList>
            <person name="Mashima I."/>
            <person name="Liao Y.-C."/>
            <person name="Sabharwal A."/>
            <person name="Haase E.M."/>
            <person name="Nakazawa F."/>
            <person name="Scannapieco F.A."/>
        </authorList>
    </citation>
    <scope>NUCLEOTIDE SEQUENCE [LARGE SCALE GENOMIC DNA]</scope>
    <source>
        <strain evidence="1 2">JCM 15641</strain>
    </source>
</reference>
<organism evidence="1 2">
    <name type="scientific">Veillonella denticariosi JCM 15641</name>
    <dbReference type="NCBI Taxonomy" id="1298594"/>
    <lineage>
        <taxon>Bacteria</taxon>
        <taxon>Bacillati</taxon>
        <taxon>Bacillota</taxon>
        <taxon>Negativicutes</taxon>
        <taxon>Veillonellales</taxon>
        <taxon>Veillonellaceae</taxon>
        <taxon>Veillonella</taxon>
    </lineage>
</organism>
<dbReference type="AlphaFoldDB" id="A0A2S7ZCQ7"/>
<dbReference type="RefSeq" id="WP_105090468.1">
    <property type="nucleotide sequence ID" value="NZ_PPDB01000001.1"/>
</dbReference>
<protein>
    <submittedName>
        <fullName evidence="1">Uncharacterized protein</fullName>
    </submittedName>
</protein>
<comment type="caution">
    <text evidence="1">The sequence shown here is derived from an EMBL/GenBank/DDBJ whole genome shotgun (WGS) entry which is preliminary data.</text>
</comment>
<dbReference type="EMBL" id="PPDB01000001">
    <property type="protein sequence ID" value="PQL21031.1"/>
    <property type="molecule type" value="Genomic_DNA"/>
</dbReference>